<feature type="domain" description="Iron-binding zinc finger CDGSH type" evidence="7">
    <location>
        <begin position="164"/>
        <end position="200"/>
    </location>
</feature>
<evidence type="ECO:0000256" key="3">
    <source>
        <dbReference type="ARBA" id="ARBA00023004"/>
    </source>
</evidence>
<dbReference type="Gene3D" id="3.40.5.90">
    <property type="entry name" value="CDGSH iron-sulfur domain, mitoNEET-type"/>
    <property type="match status" value="2"/>
</dbReference>
<dbReference type="InterPro" id="IPR042216">
    <property type="entry name" value="MitoNEET_CISD"/>
</dbReference>
<evidence type="ECO:0000313" key="8">
    <source>
        <dbReference type="EMBL" id="CAD8744809.1"/>
    </source>
</evidence>
<accession>A0A6U5BW87</accession>
<evidence type="ECO:0000256" key="1">
    <source>
        <dbReference type="ARBA" id="ARBA00022714"/>
    </source>
</evidence>
<evidence type="ECO:0000256" key="4">
    <source>
        <dbReference type="ARBA" id="ARBA00023014"/>
    </source>
</evidence>
<keyword evidence="4" id="KW-0411">Iron-sulfur</keyword>
<sequence>MLGKLSAALILVSLVPALGFVPGGLPLSVSPRLDATGVSTRPSAAGARSLCMKEEGGGFFGNLINNALLKVVEVKEKEGTRKKLQKCVFCEKGVCPCESCKGTGKDIALGSGPCFSCDGKGKTTCGICNGVGMVDRVRRGGTDTEGKYVGSDKVMDPITPQFEPYILTLDGAEKYVWCQCGVSVKQPFCDGVSHRAYGLKPVPFTAEGEKGAKVEAQLCGCKYSNTKPYCDGTHVGLKAQDDEAKKKNVR</sequence>
<feature type="chain" id="PRO_5036192172" description="Iron-binding zinc finger CDGSH type domain-containing protein" evidence="6">
    <location>
        <begin position="20"/>
        <end position="250"/>
    </location>
</feature>
<dbReference type="EMBL" id="HBFK01018312">
    <property type="protein sequence ID" value="CAD8744809.1"/>
    <property type="molecule type" value="Transcribed_RNA"/>
</dbReference>
<feature type="signal peptide" evidence="6">
    <location>
        <begin position="1"/>
        <end position="19"/>
    </location>
</feature>
<dbReference type="GO" id="GO:0051537">
    <property type="term" value="F:2 iron, 2 sulfur cluster binding"/>
    <property type="evidence" value="ECO:0007669"/>
    <property type="project" value="UniProtKB-KW"/>
</dbReference>
<dbReference type="SMART" id="SM00704">
    <property type="entry name" value="ZnF_CDGSH"/>
    <property type="match status" value="2"/>
</dbReference>
<dbReference type="PANTHER" id="PTHR46491:SF3">
    <property type="entry name" value="CDGSH IRON-SULFUR DOMAIN-CONTAINING PROTEIN 3, MITOCHONDRIAL"/>
    <property type="match status" value="1"/>
</dbReference>
<evidence type="ECO:0000313" key="9">
    <source>
        <dbReference type="EMBL" id="CAD8981862.1"/>
    </source>
</evidence>
<evidence type="ECO:0000256" key="5">
    <source>
        <dbReference type="ARBA" id="ARBA00034078"/>
    </source>
</evidence>
<reference evidence="9" key="1">
    <citation type="submission" date="2021-01" db="EMBL/GenBank/DDBJ databases">
        <authorList>
            <person name="Corre E."/>
            <person name="Pelletier E."/>
            <person name="Niang G."/>
            <person name="Scheremetjew M."/>
            <person name="Finn R."/>
            <person name="Kale V."/>
            <person name="Holt S."/>
            <person name="Cochrane G."/>
            <person name="Meng A."/>
            <person name="Brown T."/>
            <person name="Cohen L."/>
        </authorList>
    </citation>
    <scope>NUCLEOTIDE SEQUENCE</scope>
    <source>
        <strain evidence="8">CCMP441</strain>
        <strain evidence="9">CCMP644</strain>
    </source>
</reference>
<comment type="cofactor">
    <cofactor evidence="5">
        <name>[2Fe-2S] cluster</name>
        <dbReference type="ChEBI" id="CHEBI:190135"/>
    </cofactor>
</comment>
<dbReference type="AlphaFoldDB" id="A0A6U5BW87"/>
<protein>
    <recommendedName>
        <fullName evidence="7">Iron-binding zinc finger CDGSH type domain-containing protein</fullName>
    </recommendedName>
</protein>
<keyword evidence="6" id="KW-0732">Signal</keyword>
<keyword evidence="3" id="KW-0408">Iron</keyword>
<keyword evidence="2" id="KW-0479">Metal-binding</keyword>
<proteinExistence type="predicted"/>
<dbReference type="InterPro" id="IPR052950">
    <property type="entry name" value="CISD"/>
</dbReference>
<evidence type="ECO:0000259" key="7">
    <source>
        <dbReference type="SMART" id="SM00704"/>
    </source>
</evidence>
<evidence type="ECO:0000256" key="2">
    <source>
        <dbReference type="ARBA" id="ARBA00022723"/>
    </source>
</evidence>
<dbReference type="PANTHER" id="PTHR46491">
    <property type="entry name" value="CDGSH IRON SULFUR DOMAIN PROTEIN HOMOLOG"/>
    <property type="match status" value="1"/>
</dbReference>
<name>A0A6U5BW87_HEMAN</name>
<dbReference type="GO" id="GO:0046872">
    <property type="term" value="F:metal ion binding"/>
    <property type="evidence" value="ECO:0007669"/>
    <property type="project" value="UniProtKB-KW"/>
</dbReference>
<dbReference type="GO" id="GO:0005739">
    <property type="term" value="C:mitochondrion"/>
    <property type="evidence" value="ECO:0007669"/>
    <property type="project" value="TreeGrafter"/>
</dbReference>
<organism evidence="9">
    <name type="scientific">Hemiselmis andersenii</name>
    <name type="common">Cryptophyte alga</name>
    <dbReference type="NCBI Taxonomy" id="464988"/>
    <lineage>
        <taxon>Eukaryota</taxon>
        <taxon>Cryptophyceae</taxon>
        <taxon>Cryptomonadales</taxon>
        <taxon>Hemiselmidaceae</taxon>
        <taxon>Hemiselmis</taxon>
    </lineage>
</organism>
<gene>
    <name evidence="9" type="ORF">HAND00432_LOCUS32872</name>
    <name evidence="8" type="ORF">HAND1043_LOCUS11304</name>
</gene>
<evidence type="ECO:0000256" key="6">
    <source>
        <dbReference type="SAM" id="SignalP"/>
    </source>
</evidence>
<dbReference type="InterPro" id="IPR018967">
    <property type="entry name" value="FeS-contain_CDGSH-typ"/>
</dbReference>
<dbReference type="EMBL" id="HBFX01054583">
    <property type="protein sequence ID" value="CAD8981862.1"/>
    <property type="molecule type" value="Transcribed_RNA"/>
</dbReference>
<feature type="domain" description="Iron-binding zinc finger CDGSH type" evidence="7">
    <location>
        <begin position="201"/>
        <end position="240"/>
    </location>
</feature>
<keyword evidence="1" id="KW-0001">2Fe-2S</keyword>